<dbReference type="InterPro" id="IPR043136">
    <property type="entry name" value="B30.2/SPRY_sf"/>
</dbReference>
<sequence length="95" mass="10646">ICLCSSVFGFLFNENKCRDSVESVAGMSFLLAAERVQTGSYICLDYIIGDTGISHGRHYWAFRVEPNSYMVKVGVASDSKLTEWFHSPRDTSSPR</sequence>
<comment type="caution">
    <text evidence="1">The sequence shown here is derived from an EMBL/GenBank/DDBJ whole genome shotgun (WGS) entry which is preliminary data.</text>
</comment>
<evidence type="ECO:0000313" key="2">
    <source>
        <dbReference type="Proteomes" id="UP001529510"/>
    </source>
</evidence>
<feature type="non-terminal residue" evidence="1">
    <location>
        <position position="1"/>
    </location>
</feature>
<protein>
    <submittedName>
        <fullName evidence="1">Uncharacterized protein</fullName>
    </submittedName>
</protein>
<proteinExistence type="predicted"/>
<evidence type="ECO:0000313" key="1">
    <source>
        <dbReference type="EMBL" id="KAL0187495.1"/>
    </source>
</evidence>
<dbReference type="Gene3D" id="2.60.120.920">
    <property type="match status" value="1"/>
</dbReference>
<dbReference type="EMBL" id="JAMKFB020000008">
    <property type="protein sequence ID" value="KAL0187495.1"/>
    <property type="molecule type" value="Genomic_DNA"/>
</dbReference>
<dbReference type="Proteomes" id="UP001529510">
    <property type="component" value="Unassembled WGS sequence"/>
</dbReference>
<keyword evidence="2" id="KW-1185">Reference proteome</keyword>
<gene>
    <name evidence="1" type="ORF">M9458_019165</name>
</gene>
<reference evidence="1 2" key="1">
    <citation type="submission" date="2024-05" db="EMBL/GenBank/DDBJ databases">
        <title>Genome sequencing and assembly of Indian major carp, Cirrhinus mrigala (Hamilton, 1822).</title>
        <authorList>
            <person name="Mohindra V."/>
            <person name="Chowdhury L.M."/>
            <person name="Lal K."/>
            <person name="Jena J.K."/>
        </authorList>
    </citation>
    <scope>NUCLEOTIDE SEQUENCE [LARGE SCALE GENOMIC DNA]</scope>
    <source>
        <strain evidence="1">CM1030</strain>
        <tissue evidence="1">Blood</tissue>
    </source>
</reference>
<dbReference type="AlphaFoldDB" id="A0ABD0QP26"/>
<feature type="non-terminal residue" evidence="1">
    <location>
        <position position="95"/>
    </location>
</feature>
<accession>A0ABD0QP26</accession>
<dbReference type="SUPFAM" id="SSF49899">
    <property type="entry name" value="Concanavalin A-like lectins/glucanases"/>
    <property type="match status" value="1"/>
</dbReference>
<dbReference type="InterPro" id="IPR013320">
    <property type="entry name" value="ConA-like_dom_sf"/>
</dbReference>
<organism evidence="1 2">
    <name type="scientific">Cirrhinus mrigala</name>
    <name type="common">Mrigala</name>
    <dbReference type="NCBI Taxonomy" id="683832"/>
    <lineage>
        <taxon>Eukaryota</taxon>
        <taxon>Metazoa</taxon>
        <taxon>Chordata</taxon>
        <taxon>Craniata</taxon>
        <taxon>Vertebrata</taxon>
        <taxon>Euteleostomi</taxon>
        <taxon>Actinopterygii</taxon>
        <taxon>Neopterygii</taxon>
        <taxon>Teleostei</taxon>
        <taxon>Ostariophysi</taxon>
        <taxon>Cypriniformes</taxon>
        <taxon>Cyprinidae</taxon>
        <taxon>Labeoninae</taxon>
        <taxon>Labeonini</taxon>
        <taxon>Cirrhinus</taxon>
    </lineage>
</organism>
<name>A0ABD0QP26_CIRMR</name>